<name>A0ABS5AM79_9PSEU</name>
<dbReference type="EMBL" id="JAGIOO010000001">
    <property type="protein sequence ID" value="MBP2477682.1"/>
    <property type="molecule type" value="Genomic_DNA"/>
</dbReference>
<dbReference type="NCBIfam" id="TIGR00254">
    <property type="entry name" value="GGDEF"/>
    <property type="match status" value="1"/>
</dbReference>
<sequence length="217" mass="23144">MTTRHDGITVVPQQLWAQQPRTSKDCPACGRPPEGPRTDRLTGLLDRDGWEQAVAHTHQQTREQNLSVALLLVDLDHFKDINDRFGHGVGDTVLQQAAAILRGCTREIDVVGRYGGHGGDEFLILAPDTEITGAFAQALRICAEISALTVSTRSAHGKPVTISGLTASVGIAVQRPGDGVHIAELIGCADGALLQAKRSGRDQVCLASLPGLFSRES</sequence>
<dbReference type="PROSITE" id="PS50887">
    <property type="entry name" value="GGDEF"/>
    <property type="match status" value="1"/>
</dbReference>
<protein>
    <submittedName>
        <fullName evidence="2">Diguanylate cyclase (GGDEF)-like protein</fullName>
    </submittedName>
</protein>
<feature type="domain" description="GGDEF" evidence="1">
    <location>
        <begin position="66"/>
        <end position="209"/>
    </location>
</feature>
<evidence type="ECO:0000313" key="2">
    <source>
        <dbReference type="EMBL" id="MBP2477682.1"/>
    </source>
</evidence>
<dbReference type="InterPro" id="IPR000160">
    <property type="entry name" value="GGDEF_dom"/>
</dbReference>
<proteinExistence type="predicted"/>
<dbReference type="InterPro" id="IPR050469">
    <property type="entry name" value="Diguanylate_Cyclase"/>
</dbReference>
<dbReference type="Pfam" id="PF00990">
    <property type="entry name" value="GGDEF"/>
    <property type="match status" value="1"/>
</dbReference>
<dbReference type="CDD" id="cd01949">
    <property type="entry name" value="GGDEF"/>
    <property type="match status" value="1"/>
</dbReference>
<dbReference type="InterPro" id="IPR029787">
    <property type="entry name" value="Nucleotide_cyclase"/>
</dbReference>
<evidence type="ECO:0000313" key="3">
    <source>
        <dbReference type="Proteomes" id="UP001519363"/>
    </source>
</evidence>
<dbReference type="PANTHER" id="PTHR45138:SF9">
    <property type="entry name" value="DIGUANYLATE CYCLASE DGCM-RELATED"/>
    <property type="match status" value="1"/>
</dbReference>
<evidence type="ECO:0000259" key="1">
    <source>
        <dbReference type="PROSITE" id="PS50887"/>
    </source>
</evidence>
<gene>
    <name evidence="2" type="ORF">JOF53_006554</name>
</gene>
<dbReference type="SMART" id="SM00267">
    <property type="entry name" value="GGDEF"/>
    <property type="match status" value="1"/>
</dbReference>
<dbReference type="Proteomes" id="UP001519363">
    <property type="component" value="Unassembled WGS sequence"/>
</dbReference>
<organism evidence="2 3">
    <name type="scientific">Crossiella equi</name>
    <dbReference type="NCBI Taxonomy" id="130796"/>
    <lineage>
        <taxon>Bacteria</taxon>
        <taxon>Bacillati</taxon>
        <taxon>Actinomycetota</taxon>
        <taxon>Actinomycetes</taxon>
        <taxon>Pseudonocardiales</taxon>
        <taxon>Pseudonocardiaceae</taxon>
        <taxon>Crossiella</taxon>
    </lineage>
</organism>
<comment type="caution">
    <text evidence="2">The sequence shown here is derived from an EMBL/GenBank/DDBJ whole genome shotgun (WGS) entry which is preliminary data.</text>
</comment>
<reference evidence="2 3" key="1">
    <citation type="submission" date="2021-03" db="EMBL/GenBank/DDBJ databases">
        <title>Sequencing the genomes of 1000 actinobacteria strains.</title>
        <authorList>
            <person name="Klenk H.-P."/>
        </authorList>
    </citation>
    <scope>NUCLEOTIDE SEQUENCE [LARGE SCALE GENOMIC DNA]</scope>
    <source>
        <strain evidence="2 3">DSM 44580</strain>
    </source>
</reference>
<dbReference type="Gene3D" id="3.30.70.270">
    <property type="match status" value="1"/>
</dbReference>
<keyword evidence="3" id="KW-1185">Reference proteome</keyword>
<dbReference type="PANTHER" id="PTHR45138">
    <property type="entry name" value="REGULATORY COMPONENTS OF SENSORY TRANSDUCTION SYSTEM"/>
    <property type="match status" value="1"/>
</dbReference>
<dbReference type="SUPFAM" id="SSF55073">
    <property type="entry name" value="Nucleotide cyclase"/>
    <property type="match status" value="1"/>
</dbReference>
<accession>A0ABS5AM79</accession>
<dbReference type="InterPro" id="IPR043128">
    <property type="entry name" value="Rev_trsase/Diguanyl_cyclase"/>
</dbReference>
<dbReference type="RefSeq" id="WP_086790110.1">
    <property type="nucleotide sequence ID" value="NZ_JAGIOO010000001.1"/>
</dbReference>